<feature type="signal peptide" evidence="1">
    <location>
        <begin position="1"/>
        <end position="21"/>
    </location>
</feature>
<evidence type="ECO:0000256" key="1">
    <source>
        <dbReference type="SAM" id="SignalP"/>
    </source>
</evidence>
<protein>
    <submittedName>
        <fullName evidence="2">Uncharacterized protein</fullName>
    </submittedName>
</protein>
<dbReference type="AlphaFoldDB" id="A0A4R3N9Z8"/>
<gene>
    <name evidence="2" type="ORF">EDC34_101556</name>
</gene>
<keyword evidence="3" id="KW-1185">Reference proteome</keyword>
<comment type="caution">
    <text evidence="2">The sequence shown here is derived from an EMBL/GenBank/DDBJ whole genome shotgun (WGS) entry which is preliminary data.</text>
</comment>
<name>A0A4R3N9Z8_9GAMM</name>
<keyword evidence="1" id="KW-0732">Signal</keyword>
<evidence type="ECO:0000313" key="3">
    <source>
        <dbReference type="Proteomes" id="UP000295414"/>
    </source>
</evidence>
<proteinExistence type="predicted"/>
<dbReference type="Proteomes" id="UP000295414">
    <property type="component" value="Unassembled WGS sequence"/>
</dbReference>
<reference evidence="2 3" key="1">
    <citation type="submission" date="2019-03" db="EMBL/GenBank/DDBJ databases">
        <title>Genomic Encyclopedia of Type Strains, Phase IV (KMG-IV): sequencing the most valuable type-strain genomes for metagenomic binning, comparative biology and taxonomic classification.</title>
        <authorList>
            <person name="Goeker M."/>
        </authorList>
    </citation>
    <scope>NUCLEOTIDE SEQUENCE [LARGE SCALE GENOMIC DNA]</scope>
    <source>
        <strain evidence="2 3">DSM 13605</strain>
    </source>
</reference>
<dbReference type="OrthoDB" id="6022222at2"/>
<evidence type="ECO:0000313" key="2">
    <source>
        <dbReference type="EMBL" id="TCT26228.1"/>
    </source>
</evidence>
<feature type="chain" id="PRO_5020259137" evidence="1">
    <location>
        <begin position="22"/>
        <end position="162"/>
    </location>
</feature>
<organism evidence="2 3">
    <name type="scientific">Thermomonas haemolytica</name>
    <dbReference type="NCBI Taxonomy" id="141949"/>
    <lineage>
        <taxon>Bacteria</taxon>
        <taxon>Pseudomonadati</taxon>
        <taxon>Pseudomonadota</taxon>
        <taxon>Gammaproteobacteria</taxon>
        <taxon>Lysobacterales</taxon>
        <taxon>Lysobacteraceae</taxon>
        <taxon>Thermomonas</taxon>
    </lineage>
</organism>
<dbReference type="RefSeq" id="WP_114960122.1">
    <property type="nucleotide sequence ID" value="NZ_MSZW01000017.1"/>
</dbReference>
<accession>A0A4R3N9Z8</accession>
<sequence>MNLLSRLLVVACLVLPFTACKKEEAPQAQAQVAPPLPTSSEQKDWKPYLEYKLTPHMGGITSSPYVYFLPKADTEDFDGKYQRQLEKLQTDLGRGMTEGVMLVFASPAPEKEVEMIEAAFKDVPQGSMKGVKVVFIGTPILGERVKAAVEPAGVSYIFEEAK</sequence>
<dbReference type="EMBL" id="SMAP01000001">
    <property type="protein sequence ID" value="TCT26228.1"/>
    <property type="molecule type" value="Genomic_DNA"/>
</dbReference>